<dbReference type="NCBIfam" id="TIGR00044">
    <property type="entry name" value="YggS family pyridoxal phosphate-dependent enzyme"/>
    <property type="match status" value="1"/>
</dbReference>
<dbReference type="InParanoid" id="A0A2J6T8K4"/>
<dbReference type="InterPro" id="IPR029066">
    <property type="entry name" value="PLP-binding_barrel"/>
</dbReference>
<dbReference type="EMBL" id="KZ613816">
    <property type="protein sequence ID" value="PMD59357.1"/>
    <property type="molecule type" value="Genomic_DNA"/>
</dbReference>
<dbReference type="GeneID" id="36588401"/>
<sequence>MSAEGEVDMKVDPSRAKALSSAISSVTQRIEAVAGGRNVRLVAVSKLKPASDILALYQESKQLHFGENYAQELMEKAAVLPRDIRWHFIGGLQSNKCKPLTSTIPNLFLVSSVDSQKKATQLDKGRAELSSSQPSTSSITLGPLNIHIQINTSGEESKSGVTPGPEATSLARHILTSCPHLNLLGLMTIGAIARSKAAKEGEENEDFIALRGERDRLEGELGDELKGRRLELSMGMSDDFEGAIGMGSDEVRVGSTVFGERPAKEDFKVKRQVEAGKE</sequence>
<dbReference type="OrthoDB" id="10264196at2759"/>
<dbReference type="STRING" id="1095630.A0A2J6T8K4"/>
<comment type="similarity">
    <text evidence="2 4">Belongs to the pyridoxal phosphate-binding protein YggS/PROSC family.</text>
</comment>
<feature type="domain" description="Alanine racemase N-terminal" evidence="5">
    <location>
        <begin position="22"/>
        <end position="262"/>
    </location>
</feature>
<keyword evidence="7" id="KW-1185">Reference proteome</keyword>
<dbReference type="FunCoup" id="A0A2J6T8K4">
    <property type="interactions" value="513"/>
</dbReference>
<dbReference type="Proteomes" id="UP000235371">
    <property type="component" value="Unassembled WGS sequence"/>
</dbReference>
<evidence type="ECO:0000313" key="7">
    <source>
        <dbReference type="Proteomes" id="UP000235371"/>
    </source>
</evidence>
<dbReference type="RefSeq" id="XP_024736261.1">
    <property type="nucleotide sequence ID" value="XM_024880324.1"/>
</dbReference>
<evidence type="ECO:0000256" key="3">
    <source>
        <dbReference type="PIRSR" id="PIRSR004848-1"/>
    </source>
</evidence>
<dbReference type="AlphaFoldDB" id="A0A2J6T8K4"/>
<feature type="modified residue" description="N6-(pyridoxal phosphate)lysine" evidence="2 3">
    <location>
        <position position="46"/>
    </location>
</feature>
<dbReference type="Pfam" id="PF01168">
    <property type="entry name" value="Ala_racemase_N"/>
    <property type="match status" value="1"/>
</dbReference>
<dbReference type="PIRSF" id="PIRSF004848">
    <property type="entry name" value="YBL036c_PLPDEIII"/>
    <property type="match status" value="1"/>
</dbReference>
<proteinExistence type="inferred from homology"/>
<dbReference type="PANTHER" id="PTHR10146:SF14">
    <property type="entry name" value="PYRIDOXAL PHOSPHATE HOMEOSTASIS PROTEIN"/>
    <property type="match status" value="1"/>
</dbReference>
<dbReference type="GO" id="GO:0030170">
    <property type="term" value="F:pyridoxal phosphate binding"/>
    <property type="evidence" value="ECO:0007669"/>
    <property type="project" value="UniProtKB-UniRule"/>
</dbReference>
<dbReference type="HAMAP" id="MF_02087">
    <property type="entry name" value="PLP_homeostasis"/>
    <property type="match status" value="1"/>
</dbReference>
<gene>
    <name evidence="6" type="ORF">K444DRAFT_613332</name>
</gene>
<reference evidence="6 7" key="1">
    <citation type="submission" date="2016-04" db="EMBL/GenBank/DDBJ databases">
        <title>A degradative enzymes factory behind the ericoid mycorrhizal symbiosis.</title>
        <authorList>
            <consortium name="DOE Joint Genome Institute"/>
            <person name="Martino E."/>
            <person name="Morin E."/>
            <person name="Grelet G."/>
            <person name="Kuo A."/>
            <person name="Kohler A."/>
            <person name="Daghino S."/>
            <person name="Barry K."/>
            <person name="Choi C."/>
            <person name="Cichocki N."/>
            <person name="Clum A."/>
            <person name="Copeland A."/>
            <person name="Hainaut M."/>
            <person name="Haridas S."/>
            <person name="Labutti K."/>
            <person name="Lindquist E."/>
            <person name="Lipzen A."/>
            <person name="Khouja H.-R."/>
            <person name="Murat C."/>
            <person name="Ohm R."/>
            <person name="Olson A."/>
            <person name="Spatafora J."/>
            <person name="Veneault-Fourrey C."/>
            <person name="Henrissat B."/>
            <person name="Grigoriev I."/>
            <person name="Martin F."/>
            <person name="Perotto S."/>
        </authorList>
    </citation>
    <scope>NUCLEOTIDE SEQUENCE [LARGE SCALE GENOMIC DNA]</scope>
    <source>
        <strain evidence="6 7">E</strain>
    </source>
</reference>
<dbReference type="CDD" id="cd06822">
    <property type="entry name" value="PLPDE_III_YBL036c_euk"/>
    <property type="match status" value="1"/>
</dbReference>
<protein>
    <recommendedName>
        <fullName evidence="2">Pyridoxal phosphate homeostasis protein</fullName>
        <shortName evidence="2">PLP homeostasis protein</shortName>
    </recommendedName>
</protein>
<dbReference type="SUPFAM" id="SSF51419">
    <property type="entry name" value="PLP-binding barrel"/>
    <property type="match status" value="1"/>
</dbReference>
<dbReference type="Gene3D" id="3.20.20.10">
    <property type="entry name" value="Alanine racemase"/>
    <property type="match status" value="1"/>
</dbReference>
<keyword evidence="1 2" id="KW-0663">Pyridoxal phosphate</keyword>
<dbReference type="FunFam" id="3.20.20.10:FF:000007">
    <property type="entry name" value="Pyridoxal phosphate homeostasis protein"/>
    <property type="match status" value="1"/>
</dbReference>
<comment type="function">
    <text evidence="2">Pyridoxal 5'-phosphate (PLP)-binding protein, which may be involved in intracellular homeostatic regulation of pyridoxal 5'-phosphate (PLP), the active form of vitamin B6.</text>
</comment>
<evidence type="ECO:0000259" key="5">
    <source>
        <dbReference type="Pfam" id="PF01168"/>
    </source>
</evidence>
<name>A0A2J6T8K4_9HELO</name>
<comment type="cofactor">
    <cofactor evidence="3">
        <name>pyridoxal 5'-phosphate</name>
        <dbReference type="ChEBI" id="CHEBI:597326"/>
    </cofactor>
</comment>
<dbReference type="PANTHER" id="PTHR10146">
    <property type="entry name" value="PROLINE SYNTHETASE CO-TRANSCRIBED BACTERIAL HOMOLOG PROTEIN"/>
    <property type="match status" value="1"/>
</dbReference>
<dbReference type="InterPro" id="IPR001608">
    <property type="entry name" value="Ala_racemase_N"/>
</dbReference>
<evidence type="ECO:0000256" key="1">
    <source>
        <dbReference type="ARBA" id="ARBA00022898"/>
    </source>
</evidence>
<accession>A0A2J6T8K4</accession>
<organism evidence="6 7">
    <name type="scientific">Hyaloscypha bicolor E</name>
    <dbReference type="NCBI Taxonomy" id="1095630"/>
    <lineage>
        <taxon>Eukaryota</taxon>
        <taxon>Fungi</taxon>
        <taxon>Dikarya</taxon>
        <taxon>Ascomycota</taxon>
        <taxon>Pezizomycotina</taxon>
        <taxon>Leotiomycetes</taxon>
        <taxon>Helotiales</taxon>
        <taxon>Hyaloscyphaceae</taxon>
        <taxon>Hyaloscypha</taxon>
        <taxon>Hyaloscypha bicolor</taxon>
    </lineage>
</organism>
<evidence type="ECO:0000313" key="6">
    <source>
        <dbReference type="EMBL" id="PMD59357.1"/>
    </source>
</evidence>
<dbReference type="InterPro" id="IPR011078">
    <property type="entry name" value="PyrdxlP_homeostasis"/>
</dbReference>
<evidence type="ECO:0000256" key="2">
    <source>
        <dbReference type="HAMAP-Rule" id="MF_03225"/>
    </source>
</evidence>
<dbReference type="PROSITE" id="PS01211">
    <property type="entry name" value="UPF0001"/>
    <property type="match status" value="1"/>
</dbReference>
<evidence type="ECO:0000256" key="4">
    <source>
        <dbReference type="RuleBase" id="RU004514"/>
    </source>
</evidence>